<keyword evidence="4" id="KW-0413">Isomerase</keyword>
<dbReference type="GO" id="GO:0030170">
    <property type="term" value="F:pyridoxal phosphate binding"/>
    <property type="evidence" value="ECO:0007669"/>
    <property type="project" value="InterPro"/>
</dbReference>
<keyword evidence="7" id="KW-1185">Reference proteome</keyword>
<dbReference type="OrthoDB" id="6524at2157"/>
<dbReference type="KEGG" id="asul:DFR86_04835"/>
<dbReference type="InterPro" id="IPR015421">
    <property type="entry name" value="PyrdxlP-dep_Trfase_major"/>
</dbReference>
<comment type="catalytic activity">
    <reaction evidence="1">
        <text>(S)-4-amino-5-oxopentanoate = 5-aminolevulinate</text>
        <dbReference type="Rhea" id="RHEA:14265"/>
        <dbReference type="ChEBI" id="CHEBI:57501"/>
        <dbReference type="ChEBI" id="CHEBI:356416"/>
        <dbReference type="EC" id="5.4.3.8"/>
    </reaction>
</comment>
<dbReference type="GO" id="GO:0042286">
    <property type="term" value="F:glutamate-1-semialdehyde 2,1-aminomutase activity"/>
    <property type="evidence" value="ECO:0007669"/>
    <property type="project" value="UniProtKB-EC"/>
</dbReference>
<dbReference type="InterPro" id="IPR015424">
    <property type="entry name" value="PyrdxlP-dep_Trfase"/>
</dbReference>
<dbReference type="InterPro" id="IPR005814">
    <property type="entry name" value="Aminotrans_3"/>
</dbReference>
<keyword evidence="3 5" id="KW-0663">Pyridoxal phosphate</keyword>
<dbReference type="RefSeq" id="WP_110379842.1">
    <property type="nucleotide sequence ID" value="NZ_CP029288.2"/>
</dbReference>
<dbReference type="Pfam" id="PF00202">
    <property type="entry name" value="Aminotran_3"/>
    <property type="match status" value="1"/>
</dbReference>
<dbReference type="AlphaFoldDB" id="A0A2U9ILR0"/>
<comment type="cofactor">
    <cofactor evidence="2">
        <name>pyridoxal 5'-phosphate</name>
        <dbReference type="ChEBI" id="CHEBI:597326"/>
    </cofactor>
</comment>
<protein>
    <recommendedName>
        <fullName evidence="8">Aspartate aminotransferase family protein</fullName>
    </recommendedName>
</protein>
<evidence type="ECO:0008006" key="8">
    <source>
        <dbReference type="Google" id="ProtNLM"/>
    </source>
</evidence>
<dbReference type="SUPFAM" id="SSF53383">
    <property type="entry name" value="PLP-dependent transferases"/>
    <property type="match status" value="1"/>
</dbReference>
<evidence type="ECO:0000313" key="6">
    <source>
        <dbReference type="EMBL" id="AWR96952.1"/>
    </source>
</evidence>
<evidence type="ECO:0000256" key="4">
    <source>
        <dbReference type="ARBA" id="ARBA00023235"/>
    </source>
</evidence>
<gene>
    <name evidence="6" type="ORF">DFR86_04835</name>
</gene>
<comment type="similarity">
    <text evidence="5">Belongs to the class-III pyridoxal-phosphate-dependent aminotransferase family.</text>
</comment>
<dbReference type="EMBL" id="CP029288">
    <property type="protein sequence ID" value="AWR96952.1"/>
    <property type="molecule type" value="Genomic_DNA"/>
</dbReference>
<name>A0A2U9ILR0_9CREN</name>
<dbReference type="PANTHER" id="PTHR43713">
    <property type="entry name" value="GLUTAMATE-1-SEMIALDEHYDE 2,1-AMINOMUTASE"/>
    <property type="match status" value="1"/>
</dbReference>
<evidence type="ECO:0000256" key="2">
    <source>
        <dbReference type="ARBA" id="ARBA00001933"/>
    </source>
</evidence>
<dbReference type="PANTHER" id="PTHR43713:SF3">
    <property type="entry name" value="GLUTAMATE-1-SEMIALDEHYDE 2,1-AMINOMUTASE 1, CHLOROPLASTIC-RELATED"/>
    <property type="match status" value="1"/>
</dbReference>
<dbReference type="InterPro" id="IPR015422">
    <property type="entry name" value="PyrdxlP-dep_Trfase_small"/>
</dbReference>
<evidence type="ECO:0000256" key="5">
    <source>
        <dbReference type="RuleBase" id="RU003560"/>
    </source>
</evidence>
<dbReference type="Gene3D" id="3.90.1150.10">
    <property type="entry name" value="Aspartate Aminotransferase, domain 1"/>
    <property type="match status" value="1"/>
</dbReference>
<proteinExistence type="inferred from homology"/>
<accession>A0A2U9ILR0</accession>
<organism evidence="6 7">
    <name type="scientific">Acidianus sulfidivorans JP7</name>
    <dbReference type="NCBI Taxonomy" id="619593"/>
    <lineage>
        <taxon>Archaea</taxon>
        <taxon>Thermoproteota</taxon>
        <taxon>Thermoprotei</taxon>
        <taxon>Sulfolobales</taxon>
        <taxon>Sulfolobaceae</taxon>
        <taxon>Acidianus</taxon>
    </lineage>
</organism>
<evidence type="ECO:0000256" key="3">
    <source>
        <dbReference type="ARBA" id="ARBA00022898"/>
    </source>
</evidence>
<sequence>MESVEDPYYEETINSSLSRFLKKGKGSKVWDAEENIYIDFDMCYGNMEIGYGNPLLVDELLHIDNFEKSEAERIVKERYNLEKVKFLLSESDALDYAISLVNSFSKKNTIVKFSGNSNIFQLNKQNNTRIIVLEWNKTEDLEIIKRMQVSGIILEPIAMGMGIVYPEKEFISRLFEISKENNIPIIFDETRTGGKTYSGSSSLLPFEPDIKILGRQIAGGFPIGVVGGKKEIMKSNSFYKLAVPISVKALEITLKKILNRSTMYRMINLNEKLTKAYLDLIEDNKENAFVSSFGISSAIYFSNKLPRNYREFLGVNVKKWRYYYDLMLEKRIIPMIDYDEQWTISAAHREIDIQRHIDSAIDVFKKIKGK</sequence>
<dbReference type="Gene3D" id="3.40.640.10">
    <property type="entry name" value="Type I PLP-dependent aspartate aminotransferase-like (Major domain)"/>
    <property type="match status" value="1"/>
</dbReference>
<reference evidence="6 7" key="1">
    <citation type="submission" date="2018-05" db="EMBL/GenBank/DDBJ databases">
        <title>Complete Genome Sequences of Extremely Thermoacidophilic, Metal-Mobilizing Type-Strain Members of the Archaeal Family Sulfolobaceae: Acidianus brierleyi DSM-1651T, Acidianus sulfidivorans DSM-18786T, Metallosphaera hakonensis DSM-7519T, and Metallosphaera prunae DSM-10039T.</title>
        <authorList>
            <person name="Counts J.A."/>
            <person name="Kelly R.M."/>
        </authorList>
    </citation>
    <scope>NUCLEOTIDE SEQUENCE [LARGE SCALE GENOMIC DNA]</scope>
    <source>
        <strain evidence="6 7">JP7</strain>
    </source>
</reference>
<dbReference type="GO" id="GO:0008483">
    <property type="term" value="F:transaminase activity"/>
    <property type="evidence" value="ECO:0007669"/>
    <property type="project" value="InterPro"/>
</dbReference>
<evidence type="ECO:0000256" key="1">
    <source>
        <dbReference type="ARBA" id="ARBA00001579"/>
    </source>
</evidence>
<dbReference type="Proteomes" id="UP000248410">
    <property type="component" value="Chromosome"/>
</dbReference>
<evidence type="ECO:0000313" key="7">
    <source>
        <dbReference type="Proteomes" id="UP000248410"/>
    </source>
</evidence>
<dbReference type="GeneID" id="36837270"/>